<feature type="coiled-coil region" evidence="1">
    <location>
        <begin position="1026"/>
        <end position="1116"/>
    </location>
</feature>
<reference evidence="4" key="1">
    <citation type="journal article" date="2020" name="Nat. Genet.">
        <title>Genomic diversifications of five Gossypium allopolyploid species and their impact on cotton improvement.</title>
        <authorList>
            <person name="Chen Z.J."/>
            <person name="Sreedasyam A."/>
            <person name="Ando A."/>
            <person name="Song Q."/>
            <person name="De Santiago L.M."/>
            <person name="Hulse-Kemp A.M."/>
            <person name="Ding M."/>
            <person name="Ye W."/>
            <person name="Kirkbride R.C."/>
            <person name="Jenkins J."/>
            <person name="Plott C."/>
            <person name="Lovell J."/>
            <person name="Lin Y.M."/>
            <person name="Vaughn R."/>
            <person name="Liu B."/>
            <person name="Simpson S."/>
            <person name="Scheffler B.E."/>
            <person name="Wen L."/>
            <person name="Saski C.A."/>
            <person name="Grover C.E."/>
            <person name="Hu G."/>
            <person name="Conover J.L."/>
            <person name="Carlson J.W."/>
            <person name="Shu S."/>
            <person name="Boston L.B."/>
            <person name="Williams M."/>
            <person name="Peterson D.G."/>
            <person name="McGee K."/>
            <person name="Jones D.C."/>
            <person name="Wendel J.F."/>
            <person name="Stelly D.M."/>
            <person name="Grimwood J."/>
            <person name="Schmutz J."/>
        </authorList>
    </citation>
    <scope>NUCLEOTIDE SEQUENCE [LARGE SCALE GENOMIC DNA]</scope>
    <source>
        <strain evidence="4">cv. 3-79</strain>
    </source>
</reference>
<feature type="compositionally biased region" description="Basic and acidic residues" evidence="2">
    <location>
        <begin position="26"/>
        <end position="36"/>
    </location>
</feature>
<protein>
    <submittedName>
        <fullName evidence="3">Uncharacterized protein</fullName>
    </submittedName>
</protein>
<dbReference type="SUPFAM" id="SSF57997">
    <property type="entry name" value="Tropomyosin"/>
    <property type="match status" value="1"/>
</dbReference>
<feature type="coiled-coil region" evidence="1">
    <location>
        <begin position="89"/>
        <end position="123"/>
    </location>
</feature>
<proteinExistence type="predicted"/>
<dbReference type="PANTHER" id="PTHR43939">
    <property type="entry name" value="COILED-COIL DOMAIN-CONTAINING PROTEIN 158"/>
    <property type="match status" value="1"/>
</dbReference>
<feature type="coiled-coil region" evidence="1">
    <location>
        <begin position="238"/>
        <end position="356"/>
    </location>
</feature>
<dbReference type="OrthoDB" id="10255522at2759"/>
<gene>
    <name evidence="3" type="ORF">ES319_D02G178600v1</name>
</gene>
<evidence type="ECO:0000313" key="4">
    <source>
        <dbReference type="Proteomes" id="UP000327439"/>
    </source>
</evidence>
<evidence type="ECO:0000256" key="2">
    <source>
        <dbReference type="SAM" id="MobiDB-lite"/>
    </source>
</evidence>
<feature type="compositionally biased region" description="Basic and acidic residues" evidence="2">
    <location>
        <begin position="46"/>
        <end position="75"/>
    </location>
</feature>
<keyword evidence="4" id="KW-1185">Reference proteome</keyword>
<feature type="coiled-coil region" evidence="1">
    <location>
        <begin position="1201"/>
        <end position="1424"/>
    </location>
</feature>
<dbReference type="PANTHER" id="PTHR43939:SF68">
    <property type="entry name" value="CENTROSOMAL PROTEIN OF 290 KDA-LIKE"/>
    <property type="match status" value="1"/>
</dbReference>
<sequence length="2117" mass="240126">MSEINDSEDSGARNQSSTYQEAESIEISHVDSKEDMFMDASDELNNDNKEAVWSTDRDNNAISDEKPDAVPKQFDEVDNGAYNNEDNDNNHVVKEMERLRALLEQAAEEKGKLESKYKEEMQTLSREIYVKDKEIEGLTAKLMSSVAEIEKDVKNQQYEVALERISAALGSVIDQGDLLGDSGAEQIDLVEKSTLALIEKYNQFLSEVNQLRQCLTKAESDFGVQEFGTVFVAAHDELHELRRKEAQLVENIAFLEDENRKFFEQVESEKAMVEMLKSELEKTKTEVEQEKMRCANTKEKLSMAVTKGKALVQQRDALKQSLADKTSELEKCLAELQEKSSALEAAELHKEELVKNEVLVVSLQESLSEKTLIIEAFEHILSQIDVPEKLQSVDIVGRARWLANERKELKSVSMDFYRLKDTICAIELPENVSFPDLDSRLAWLKESFYHAKDDINMLQNEISRTKEAARDEVDHLSASLSTVQQEKHYIKEELDHLRNEYEEIVGKARQISLDKDHLSASLEAELVEKGYIKKELDNLSTEYENVVEKIHRLSSEKNQMISMLVEASGMMLADQEGVEEASYLPMLIDRCFRKIKDQPNASSETTFVEAQLFEKLQSLFYVRDLELTLCEEVLEEDMLVRSQLNGLSNQLKVTSEELFALKEEKDVLQKALEQSEEKSSLLREKLSMAVKKGKGLVQDRENLKLLLEEKNSEIEKLRLELQHEESTVANCRDQISTLSTDLERIPLLESDLAAMKEAFDHILSQIDVPEELQSMDIVGRAGWLAKERKELGNVSMDFCRLKDTICAIDLPENVSFPDLDSRLAWLKESFFQAKDDINMLQNEISRIKEAARDEIDHLSASLSTVQQEKHYIKDELDQLKNEYEEIVGMAHQISSNKDHLSASLATELVEKDYVRRELDNLSTEYENVVEKFHQLSSEKDQMISMLIEASGMMMADQEGIEESSYLPMLIDRCFRKIKDPPTASSETTFVEAQLFEKLQSLFYVRDLELTLCEEVLEEDMLVRSQLNDLSDQMRVTSKELFALKEEKDVLQKDLERSEEKSSLLREKLSMAVKKGKGLVQDRENLKLLLEEKNSEIEKLKLELQHEESTVANCRDQISTLSTDLERIPKLESDLAAMREGRDQLEKFLFESNSILQRLVESIGHIVIPADSTFQEPVEKLNFLSGYMDDCLTAKARTEQDLLQVKEEAKNVAVKLAEAEANMKTLGDALAVAKNDLSQLAEEKRDMEFGKKNLEIELQKALEEAHSENSKFAEICEARKSLEEALSRAENKILFLISEQQEVQSSRAASETEMEKLREEGAIQSSRLTEAYNTINTLESALSQAEMTVASLTEHSNNSKVEITNLENELRKLKDETEIQARELADAEITIKSLEDALVKAENEFSALQSEKRAADQEISTLNSKLTVCMEDLAGSRGSSASKSIELIGHLNNLQMLAKDQSLLSTMKQCFDRNLEHLKDVDLALKNTREHLLDKRSEQLQDYPLMEDIALLAGCFSDDIDNNVNIGMENDYENAINGDDVSSCVIRVAEGFQLRNKIFADRFEGFSKFLDESIGSLLKKLHATEDEVKSMVENMESLKQNVKNLEMREQEKEKAMAILQDDVETLFSACRDAVEDLHFEVKSTLTEFNSLPGLENLNHGLHPGGEFVGRDMAKQDIGGNRYIQTAEKLFAATREVQSLVKFYETTNKAVATIVHNLQKDLEDTRRASEKAIEERDVCQSRVFKLESDVEALEESYREVTHKVDDYQAKEDIWKEKEAELLSLYNNMSMKEKEAKEPLLSATQLRTLLDKLSVIEIPLVESEDLEPHSSTEVKKLFSIINSFAELQNQINLLSYEKDKLQSMLSQQSFEIEHLKEEIERHVRNKPELEVMKMELPEATFGLEKIIVGLGGKELIGSPNSVGMRALLPVLEKQVNALLLEAESSKSRAQELGTKLLGSQNAVDELSTKVKLLEDSLQGRTIQAEVVQDRSIFEVPSASTGSEISEIEDAGSHVKKTVSPVPSAAHVRIMQKGSADHLALNIDSEADRLINSEETDEDKGRMFKPLNTTGLIPKQGKSIADRVDGIWVSGGRVLSSRPRVRLGLIAYCLLLHIWLLGTIV</sequence>
<feature type="coiled-coil region" evidence="1">
    <location>
        <begin position="644"/>
        <end position="734"/>
    </location>
</feature>
<name>A0A5J5SE35_GOSBA</name>
<feature type="coiled-coil region" evidence="1">
    <location>
        <begin position="1580"/>
        <end position="1621"/>
    </location>
</feature>
<keyword evidence="1" id="KW-0175">Coiled coil</keyword>
<dbReference type="EMBL" id="CM018216">
    <property type="protein sequence ID" value="KAB2041883.1"/>
    <property type="molecule type" value="Genomic_DNA"/>
</dbReference>
<feature type="coiled-coil region" evidence="1">
    <location>
        <begin position="911"/>
        <end position="938"/>
    </location>
</feature>
<feature type="coiled-coil region" evidence="1">
    <location>
        <begin position="1713"/>
        <end position="1768"/>
    </location>
</feature>
<evidence type="ECO:0000313" key="3">
    <source>
        <dbReference type="EMBL" id="KAB2041883.1"/>
    </source>
</evidence>
<feature type="coiled-coil region" evidence="1">
    <location>
        <begin position="1841"/>
        <end position="1889"/>
    </location>
</feature>
<evidence type="ECO:0000256" key="1">
    <source>
        <dbReference type="SAM" id="Coils"/>
    </source>
</evidence>
<feature type="coiled-coil region" evidence="1">
    <location>
        <begin position="466"/>
        <end position="500"/>
    </location>
</feature>
<feature type="compositionally biased region" description="Polar residues" evidence="2">
    <location>
        <begin position="12"/>
        <end position="21"/>
    </location>
</feature>
<feature type="region of interest" description="Disordered" evidence="2">
    <location>
        <begin position="1"/>
        <end position="88"/>
    </location>
</feature>
<accession>A0A5J5SE35</accession>
<dbReference type="Proteomes" id="UP000327439">
    <property type="component" value="Chromosome D02"/>
</dbReference>
<feature type="coiled-coil region" evidence="1">
    <location>
        <begin position="848"/>
        <end position="882"/>
    </location>
</feature>
<organism evidence="3 4">
    <name type="scientific">Gossypium barbadense</name>
    <name type="common">Sea Island cotton</name>
    <name type="synonym">Hibiscus barbadensis</name>
    <dbReference type="NCBI Taxonomy" id="3634"/>
    <lineage>
        <taxon>Eukaryota</taxon>
        <taxon>Viridiplantae</taxon>
        <taxon>Streptophyta</taxon>
        <taxon>Embryophyta</taxon>
        <taxon>Tracheophyta</taxon>
        <taxon>Spermatophyta</taxon>
        <taxon>Magnoliopsida</taxon>
        <taxon>eudicotyledons</taxon>
        <taxon>Gunneridae</taxon>
        <taxon>Pentapetalae</taxon>
        <taxon>rosids</taxon>
        <taxon>malvids</taxon>
        <taxon>Malvales</taxon>
        <taxon>Malvaceae</taxon>
        <taxon>Malvoideae</taxon>
        <taxon>Gossypium</taxon>
    </lineage>
</organism>